<feature type="domain" description="PPM-type phosphatase" evidence="1">
    <location>
        <begin position="18"/>
        <end position="194"/>
    </location>
</feature>
<accession>A0ABR7LIA7</accession>
<evidence type="ECO:0000313" key="3">
    <source>
        <dbReference type="Proteomes" id="UP000805614"/>
    </source>
</evidence>
<name>A0ABR7LIA7_9ACTN</name>
<dbReference type="InterPro" id="IPR001932">
    <property type="entry name" value="PPM-type_phosphatase-like_dom"/>
</dbReference>
<dbReference type="Pfam" id="PF13672">
    <property type="entry name" value="PP2C_2"/>
    <property type="match status" value="1"/>
</dbReference>
<evidence type="ECO:0000259" key="1">
    <source>
        <dbReference type="Pfam" id="PF13672"/>
    </source>
</evidence>
<organism evidence="2 3">
    <name type="scientific">Actinomadura alba</name>
    <dbReference type="NCBI Taxonomy" id="406431"/>
    <lineage>
        <taxon>Bacteria</taxon>
        <taxon>Bacillati</taxon>
        <taxon>Actinomycetota</taxon>
        <taxon>Actinomycetes</taxon>
        <taxon>Streptosporangiales</taxon>
        <taxon>Thermomonosporaceae</taxon>
        <taxon>Actinomadura</taxon>
    </lineage>
</organism>
<proteinExistence type="predicted"/>
<gene>
    <name evidence="2" type="ORF">HKK74_03160</name>
</gene>
<sequence>MEIIYATRAAPGLGNEDYVVAGPDWVLVLDGATAAPGVDSGCVHTVGWLVRNLAGALAQGLTTEPDADLRELAATAIKKTCEAHGGGCDLANPDSPSATLTILRCGAAEVDWLVLADSPLVLDVDGRIEVVADDRVARLPSYTLEAVRAARNDPNGFWVAGNSPEAAYEAVTGALPVARVRRAGLFTDGASRLVELFGRLDWRGLLDELEGLGPVELIRRTRAAERAEIEAGRRWKRGKPHDDATAALVTFAHGPAAPLHLS</sequence>
<comment type="caution">
    <text evidence="2">The sequence shown here is derived from an EMBL/GenBank/DDBJ whole genome shotgun (WGS) entry which is preliminary data.</text>
</comment>
<reference evidence="2 3" key="1">
    <citation type="submission" date="2020-06" db="EMBL/GenBank/DDBJ databases">
        <title>Actinomadura xiongansis sp. nov., isolated from soil of Baiyangdian.</title>
        <authorList>
            <person name="Zhang X."/>
        </authorList>
    </citation>
    <scope>NUCLEOTIDE SEQUENCE [LARGE SCALE GENOMIC DNA]</scope>
    <source>
        <strain evidence="2 3">HBUM206468</strain>
    </source>
</reference>
<keyword evidence="3" id="KW-1185">Reference proteome</keyword>
<dbReference type="EMBL" id="JABVEC010000002">
    <property type="protein sequence ID" value="MBC6464499.1"/>
    <property type="molecule type" value="Genomic_DNA"/>
</dbReference>
<protein>
    <submittedName>
        <fullName evidence="2">Protein phosphatase 2C domain-containing protein</fullName>
    </submittedName>
</protein>
<dbReference type="RefSeq" id="WP_187241506.1">
    <property type="nucleotide sequence ID" value="NZ_BAAAOK010000055.1"/>
</dbReference>
<evidence type="ECO:0000313" key="2">
    <source>
        <dbReference type="EMBL" id="MBC6464499.1"/>
    </source>
</evidence>
<dbReference type="Proteomes" id="UP000805614">
    <property type="component" value="Unassembled WGS sequence"/>
</dbReference>